<comment type="caution">
    <text evidence="4">Lacks conserved residue(s) required for the propagation of feature annotation.</text>
</comment>
<dbReference type="PROSITE" id="PS51635">
    <property type="entry name" value="PNPLA"/>
    <property type="match status" value="1"/>
</dbReference>
<reference evidence="7" key="1">
    <citation type="submission" date="2017-06" db="EMBL/GenBank/DDBJ databases">
        <title>Herbaspirillum phytohormonus sp. nov., isolated from the root nodule of Robinia pseudoacacia in lead-zinc mine.</title>
        <authorList>
            <person name="Fan M."/>
            <person name="Lin Y."/>
        </authorList>
    </citation>
    <scope>NUCLEOTIDE SEQUENCE [LARGE SCALE GENOMIC DNA]</scope>
    <source>
        <strain evidence="7">SC-089</strain>
    </source>
</reference>
<name>A0A225MLK3_9BURK</name>
<dbReference type="GO" id="GO:0016787">
    <property type="term" value="F:hydrolase activity"/>
    <property type="evidence" value="ECO:0007669"/>
    <property type="project" value="UniProtKB-UniRule"/>
</dbReference>
<dbReference type="Proteomes" id="UP000214603">
    <property type="component" value="Unassembled WGS sequence"/>
</dbReference>
<feature type="domain" description="PNPLA" evidence="5">
    <location>
        <begin position="22"/>
        <end position="265"/>
    </location>
</feature>
<dbReference type="SUPFAM" id="SSF52151">
    <property type="entry name" value="FabD/lysophospholipase-like"/>
    <property type="match status" value="1"/>
</dbReference>
<dbReference type="PANTHER" id="PTHR14226:SF57">
    <property type="entry name" value="BLR7027 PROTEIN"/>
    <property type="match status" value="1"/>
</dbReference>
<sequence>MPIHPGSTGPAPSLPSSLHTGLVLTGGGARAAYQVGVLCGVLDILDPKRRPDFLNPFRIICGSSAGAINAAALACKADAPREAMAHTRRLWETLRTDMVYRSDSAGLFRSGLRWLGMLSLGWLRPEPQRSSPRALLDNQPLAELLGSVLDFPRLRRNLNNGFLDALAITATGYTSGEHITFYESHLSIQPWTRPLRRAVPSHIGIEHLMASTSIPFVFPAQAISLRPRPDAPMAKALLQADSPHGQTEWCGDGSMRQLAPLSPAIHMGADRIFVIGTGHEDDTYPEQRREDPLYPTLAQIGGHVLSNIFLDSLAMDVERMERINELLAQVAPDVLKSQSLRPVRSLSITPSRSLDEIAMRHLEQMPRAARSLFRVLGVSSGSSLSAGGALVSYLLFESGYTKELIRLGRNDSMSRVEEVQAFFKEP</sequence>
<accession>A0A225MLK3</accession>
<keyword evidence="3 4" id="KW-0443">Lipid metabolism</keyword>
<dbReference type="OrthoDB" id="9798773at2"/>
<dbReference type="RefSeq" id="WP_088602929.1">
    <property type="nucleotide sequence ID" value="NZ_NJIH01000004.1"/>
</dbReference>
<dbReference type="PANTHER" id="PTHR14226">
    <property type="entry name" value="NEUROPATHY TARGET ESTERASE/SWISS CHEESE D.MELANOGASTER"/>
    <property type="match status" value="1"/>
</dbReference>
<organism evidence="6 7">
    <name type="scientific">Candidimonas nitroreducens</name>
    <dbReference type="NCBI Taxonomy" id="683354"/>
    <lineage>
        <taxon>Bacteria</taxon>
        <taxon>Pseudomonadati</taxon>
        <taxon>Pseudomonadota</taxon>
        <taxon>Betaproteobacteria</taxon>
        <taxon>Burkholderiales</taxon>
        <taxon>Alcaligenaceae</taxon>
        <taxon>Candidimonas</taxon>
    </lineage>
</organism>
<comment type="caution">
    <text evidence="6">The sequence shown here is derived from an EMBL/GenBank/DDBJ whole genome shotgun (WGS) entry which is preliminary data.</text>
</comment>
<evidence type="ECO:0000313" key="7">
    <source>
        <dbReference type="Proteomes" id="UP000214603"/>
    </source>
</evidence>
<dbReference type="AlphaFoldDB" id="A0A225MLK3"/>
<feature type="short sequence motif" description="GXSXG" evidence="4">
    <location>
        <begin position="62"/>
        <end position="66"/>
    </location>
</feature>
<evidence type="ECO:0000256" key="4">
    <source>
        <dbReference type="PROSITE-ProRule" id="PRU01161"/>
    </source>
</evidence>
<proteinExistence type="predicted"/>
<evidence type="ECO:0000313" key="6">
    <source>
        <dbReference type="EMBL" id="OWT61842.1"/>
    </source>
</evidence>
<evidence type="ECO:0000259" key="5">
    <source>
        <dbReference type="PROSITE" id="PS51635"/>
    </source>
</evidence>
<evidence type="ECO:0000256" key="1">
    <source>
        <dbReference type="ARBA" id="ARBA00022801"/>
    </source>
</evidence>
<evidence type="ECO:0000256" key="3">
    <source>
        <dbReference type="ARBA" id="ARBA00023098"/>
    </source>
</evidence>
<dbReference type="Pfam" id="PF01734">
    <property type="entry name" value="Patatin"/>
    <property type="match status" value="1"/>
</dbReference>
<keyword evidence="1 4" id="KW-0378">Hydrolase</keyword>
<keyword evidence="2 4" id="KW-0442">Lipid degradation</keyword>
<dbReference type="InterPro" id="IPR002641">
    <property type="entry name" value="PNPLA_dom"/>
</dbReference>
<protein>
    <submittedName>
        <fullName evidence="6">Patatin</fullName>
    </submittedName>
</protein>
<dbReference type="InterPro" id="IPR016035">
    <property type="entry name" value="Acyl_Trfase/lysoPLipase"/>
</dbReference>
<keyword evidence="7" id="KW-1185">Reference proteome</keyword>
<gene>
    <name evidence="6" type="ORF">CEY11_08380</name>
</gene>
<evidence type="ECO:0000256" key="2">
    <source>
        <dbReference type="ARBA" id="ARBA00022963"/>
    </source>
</evidence>
<dbReference type="EMBL" id="NJIH01000004">
    <property type="protein sequence ID" value="OWT61842.1"/>
    <property type="molecule type" value="Genomic_DNA"/>
</dbReference>
<feature type="active site" description="Proton acceptor" evidence="4">
    <location>
        <position position="252"/>
    </location>
</feature>
<dbReference type="InterPro" id="IPR050301">
    <property type="entry name" value="NTE"/>
</dbReference>
<dbReference type="Gene3D" id="3.40.1090.10">
    <property type="entry name" value="Cytosolic phospholipase A2 catalytic domain"/>
    <property type="match status" value="1"/>
</dbReference>
<feature type="active site" description="Nucleophile" evidence="4">
    <location>
        <position position="64"/>
    </location>
</feature>
<dbReference type="GO" id="GO:0016042">
    <property type="term" value="P:lipid catabolic process"/>
    <property type="evidence" value="ECO:0007669"/>
    <property type="project" value="UniProtKB-UniRule"/>
</dbReference>